<reference evidence="3" key="3">
    <citation type="submission" date="2025-08" db="UniProtKB">
        <authorList>
            <consortium name="Ensembl"/>
        </authorList>
    </citation>
    <scope>IDENTIFICATION</scope>
</reference>
<name>H2XNI8_CIOIN</name>
<evidence type="ECO:0000313" key="3">
    <source>
        <dbReference type="Ensembl" id="ENSCINP00000031221.1"/>
    </source>
</evidence>
<reference evidence="3" key="4">
    <citation type="submission" date="2025-09" db="UniProtKB">
        <authorList>
            <consortium name="Ensembl"/>
        </authorList>
    </citation>
    <scope>IDENTIFICATION</scope>
</reference>
<dbReference type="AlphaFoldDB" id="H2XNI8"/>
<evidence type="ECO:0000256" key="2">
    <source>
        <dbReference type="SAM" id="MobiDB-lite"/>
    </source>
</evidence>
<feature type="compositionally biased region" description="Basic and acidic residues" evidence="2">
    <location>
        <begin position="1"/>
        <end position="14"/>
    </location>
</feature>
<organism evidence="3 4">
    <name type="scientific">Ciona intestinalis</name>
    <name type="common">Transparent sea squirt</name>
    <name type="synonym">Ascidia intestinalis</name>
    <dbReference type="NCBI Taxonomy" id="7719"/>
    <lineage>
        <taxon>Eukaryota</taxon>
        <taxon>Metazoa</taxon>
        <taxon>Chordata</taxon>
        <taxon>Tunicata</taxon>
        <taxon>Ascidiacea</taxon>
        <taxon>Phlebobranchia</taxon>
        <taxon>Cionidae</taxon>
        <taxon>Ciona</taxon>
    </lineage>
</organism>
<evidence type="ECO:0000313" key="4">
    <source>
        <dbReference type="Proteomes" id="UP000008144"/>
    </source>
</evidence>
<dbReference type="EMBL" id="EAAA01001692">
    <property type="status" value="NOT_ANNOTATED_CDS"/>
    <property type="molecule type" value="Genomic_DNA"/>
</dbReference>
<proteinExistence type="predicted"/>
<keyword evidence="1" id="KW-0175">Coiled coil</keyword>
<sequence length="484" mass="56204">EENREKVSEMEEAVRSLGDANTELMEKNDQFEKACSEKQMLIENMRAASCQHTENLAEVKSQLKTMSEEFEQKQEQCQQLEEELASAREIEEHSSNTAVTNVECAMKNLQLKMLMSINLINQLRKMRYKLKDMEDELGAKCKEIESHRASNLTKVKVSECEMMKNVATLEEKIKEKDDEINERKMELDAAHEKMKILEKMDEGSDHHECHEKISNLQEEIDLLKLEQKRKINEVLALSEVSRTVSEEMDELRRVLDEKIQALDQLNDEKCNSASSLEEHKKSCSELEYEISSLRCCLNEDQSELMRLLEDRKNLSEVEKNFIALYQQFSKLSEEQQKMREESKNLKMEVQEVKTCEKDLQQIKDLEEDLASVKCELEEKITKCEMLTSRVQELTEQLDDQSTTGEAEILSLRSKMEEESSLSSAKIAQLSMQISELENIGQQKDEEIKQHASLAEERALSYQKSLLVRTAYNLTLFNIINLKKS</sequence>
<feature type="coiled-coil region" evidence="1">
    <location>
        <begin position="166"/>
        <end position="268"/>
    </location>
</feature>
<evidence type="ECO:0000256" key="1">
    <source>
        <dbReference type="SAM" id="Coils"/>
    </source>
</evidence>
<feature type="region of interest" description="Disordered" evidence="2">
    <location>
        <begin position="1"/>
        <end position="21"/>
    </location>
</feature>
<reference evidence="3" key="2">
    <citation type="journal article" date="2008" name="Genome Biol.">
        <title>Improved genome assembly and evidence-based global gene model set for the chordate Ciona intestinalis: new insight into intron and operon populations.</title>
        <authorList>
            <person name="Satou Y."/>
            <person name="Mineta K."/>
            <person name="Ogasawara M."/>
            <person name="Sasakura Y."/>
            <person name="Shoguchi E."/>
            <person name="Ueno K."/>
            <person name="Yamada L."/>
            <person name="Matsumoto J."/>
            <person name="Wasserscheid J."/>
            <person name="Dewar K."/>
            <person name="Wiley G.B."/>
            <person name="Macmil S.L."/>
            <person name="Roe B.A."/>
            <person name="Zeller R.W."/>
            <person name="Hastings K.E."/>
            <person name="Lemaire P."/>
            <person name="Lindquist E."/>
            <person name="Endo T."/>
            <person name="Hotta K."/>
            <person name="Inaba K."/>
        </authorList>
    </citation>
    <scope>NUCLEOTIDE SEQUENCE [LARGE SCALE GENOMIC DNA]</scope>
    <source>
        <strain evidence="3">wild type</strain>
    </source>
</reference>
<feature type="coiled-coil region" evidence="1">
    <location>
        <begin position="297"/>
        <end position="446"/>
    </location>
</feature>
<dbReference type="Proteomes" id="UP000008144">
    <property type="component" value="Chromosome 3"/>
</dbReference>
<feature type="coiled-coil region" evidence="1">
    <location>
        <begin position="56"/>
        <end position="136"/>
    </location>
</feature>
<dbReference type="Ensembl" id="ENSCINT00000031425.1">
    <property type="protein sequence ID" value="ENSCINP00000031221.1"/>
    <property type="gene ID" value="ENSCING00000019759.1"/>
</dbReference>
<protein>
    <submittedName>
        <fullName evidence="3">Uncharacterized protein</fullName>
    </submittedName>
</protein>
<accession>H2XNI8</accession>
<reference evidence="4" key="1">
    <citation type="journal article" date="2002" name="Science">
        <title>The draft genome of Ciona intestinalis: insights into chordate and vertebrate origins.</title>
        <authorList>
            <person name="Dehal P."/>
            <person name="Satou Y."/>
            <person name="Campbell R.K."/>
            <person name="Chapman J."/>
            <person name="Degnan B."/>
            <person name="De Tomaso A."/>
            <person name="Davidson B."/>
            <person name="Di Gregorio A."/>
            <person name="Gelpke M."/>
            <person name="Goodstein D.M."/>
            <person name="Harafuji N."/>
            <person name="Hastings K.E."/>
            <person name="Ho I."/>
            <person name="Hotta K."/>
            <person name="Huang W."/>
            <person name="Kawashima T."/>
            <person name="Lemaire P."/>
            <person name="Martinez D."/>
            <person name="Meinertzhagen I.A."/>
            <person name="Necula S."/>
            <person name="Nonaka M."/>
            <person name="Putnam N."/>
            <person name="Rash S."/>
            <person name="Saiga H."/>
            <person name="Satake M."/>
            <person name="Terry A."/>
            <person name="Yamada L."/>
            <person name="Wang H.G."/>
            <person name="Awazu S."/>
            <person name="Azumi K."/>
            <person name="Boore J."/>
            <person name="Branno M."/>
            <person name="Chin-Bow S."/>
            <person name="DeSantis R."/>
            <person name="Doyle S."/>
            <person name="Francino P."/>
            <person name="Keys D.N."/>
            <person name="Haga S."/>
            <person name="Hayashi H."/>
            <person name="Hino K."/>
            <person name="Imai K.S."/>
            <person name="Inaba K."/>
            <person name="Kano S."/>
            <person name="Kobayashi K."/>
            <person name="Kobayashi M."/>
            <person name="Lee B.I."/>
            <person name="Makabe K.W."/>
            <person name="Manohar C."/>
            <person name="Matassi G."/>
            <person name="Medina M."/>
            <person name="Mochizuki Y."/>
            <person name="Mount S."/>
            <person name="Morishita T."/>
            <person name="Miura S."/>
            <person name="Nakayama A."/>
            <person name="Nishizaka S."/>
            <person name="Nomoto H."/>
            <person name="Ohta F."/>
            <person name="Oishi K."/>
            <person name="Rigoutsos I."/>
            <person name="Sano M."/>
            <person name="Sasaki A."/>
            <person name="Sasakura Y."/>
            <person name="Shoguchi E."/>
            <person name="Shin-i T."/>
            <person name="Spagnuolo A."/>
            <person name="Stainier D."/>
            <person name="Suzuki M.M."/>
            <person name="Tassy O."/>
            <person name="Takatori N."/>
            <person name="Tokuoka M."/>
            <person name="Yagi K."/>
            <person name="Yoshizaki F."/>
            <person name="Wada S."/>
            <person name="Zhang C."/>
            <person name="Hyatt P.D."/>
            <person name="Larimer F."/>
            <person name="Detter C."/>
            <person name="Doggett N."/>
            <person name="Glavina T."/>
            <person name="Hawkins T."/>
            <person name="Richardson P."/>
            <person name="Lucas S."/>
            <person name="Kohara Y."/>
            <person name="Levine M."/>
            <person name="Satoh N."/>
            <person name="Rokhsar D.S."/>
        </authorList>
    </citation>
    <scope>NUCLEOTIDE SEQUENCE [LARGE SCALE GENOMIC DNA]</scope>
</reference>
<keyword evidence="4" id="KW-1185">Reference proteome</keyword>